<dbReference type="STRING" id="412690.SAMN04489834_2191"/>
<dbReference type="AlphaFoldDB" id="A0A1H1V7B5"/>
<evidence type="ECO:0008006" key="3">
    <source>
        <dbReference type="Google" id="ProtNLM"/>
    </source>
</evidence>
<sequence>MIRSVLTLRSTPEKVEPIFEMYRTEQILRESLALTRAVASEISAAVDGSGEIIVTALWPDEAAYQEWIDHPNRGRTAPALTALLADAEIGVGRLYRVDHGVSKNSEPR</sequence>
<evidence type="ECO:0000313" key="1">
    <source>
        <dbReference type="EMBL" id="SDS80573.1"/>
    </source>
</evidence>
<organism evidence="1 2">
    <name type="scientific">Microterricola viridarii</name>
    <dbReference type="NCBI Taxonomy" id="412690"/>
    <lineage>
        <taxon>Bacteria</taxon>
        <taxon>Bacillati</taxon>
        <taxon>Actinomycetota</taxon>
        <taxon>Actinomycetes</taxon>
        <taxon>Micrococcales</taxon>
        <taxon>Microbacteriaceae</taxon>
        <taxon>Microterricola</taxon>
    </lineage>
</organism>
<reference evidence="2" key="1">
    <citation type="submission" date="2016-10" db="EMBL/GenBank/DDBJ databases">
        <authorList>
            <person name="Varghese N."/>
            <person name="Submissions S."/>
        </authorList>
    </citation>
    <scope>NUCLEOTIDE SEQUENCE [LARGE SCALE GENOMIC DNA]</scope>
    <source>
        <strain evidence="2">DSM 21772</strain>
    </source>
</reference>
<dbReference type="EMBL" id="LT629742">
    <property type="protein sequence ID" value="SDS80573.1"/>
    <property type="molecule type" value="Genomic_DNA"/>
</dbReference>
<protein>
    <recommendedName>
        <fullName evidence="3">Antibiotic biosynthesis monooxygenase</fullName>
    </recommendedName>
</protein>
<keyword evidence="2" id="KW-1185">Reference proteome</keyword>
<name>A0A1H1V7B5_9MICO</name>
<gene>
    <name evidence="1" type="ORF">SAMN04489834_2191</name>
</gene>
<accession>A0A1H1V7B5</accession>
<dbReference type="Proteomes" id="UP000181956">
    <property type="component" value="Chromosome I"/>
</dbReference>
<evidence type="ECO:0000313" key="2">
    <source>
        <dbReference type="Proteomes" id="UP000181956"/>
    </source>
</evidence>
<proteinExistence type="predicted"/>